<proteinExistence type="predicted"/>
<dbReference type="OrthoDB" id="1013959at2"/>
<feature type="region of interest" description="Disordered" evidence="1">
    <location>
        <begin position="306"/>
        <end position="356"/>
    </location>
</feature>
<dbReference type="EMBL" id="QEKY01000008">
    <property type="protein sequence ID" value="PVZ09815.1"/>
    <property type="molecule type" value="Genomic_DNA"/>
</dbReference>
<protein>
    <submittedName>
        <fullName evidence="2">Uncharacterized protein</fullName>
    </submittedName>
</protein>
<keyword evidence="3" id="KW-1185">Reference proteome</keyword>
<evidence type="ECO:0000313" key="3">
    <source>
        <dbReference type="Proteomes" id="UP000245462"/>
    </source>
</evidence>
<name>A0A2U1FC97_9PORP</name>
<evidence type="ECO:0000256" key="1">
    <source>
        <dbReference type="SAM" id="MobiDB-lite"/>
    </source>
</evidence>
<organism evidence="2 3">
    <name type="scientific">Porphyromonas loveana</name>
    <dbReference type="NCBI Taxonomy" id="1884669"/>
    <lineage>
        <taxon>Bacteria</taxon>
        <taxon>Pseudomonadati</taxon>
        <taxon>Bacteroidota</taxon>
        <taxon>Bacteroidia</taxon>
        <taxon>Bacteroidales</taxon>
        <taxon>Porphyromonadaceae</taxon>
        <taxon>Porphyromonas</taxon>
    </lineage>
</organism>
<sequence length="356" mass="39677">MKTKSFSKSKLRNLEHFQFAQNVLNLCREANIGKLNAVLTPLEKALKEEDLLLNPERKDPHTQELARLDYERGNAWRMIALRVQADRLSKKADVASAARLVNDVLGRYPRLIHRPYSQETGGTTNLVTDLRSTAITPAVQKLGLKELIDNLDAINKAFQTLYLQRLKSVSYEAGPDIRQRRTETDGTIQAVTDRMDALHNLEASEAIKQLIMVYNNLVIKQNRELARRKAYGRVATANRRAAIEELLRPVLPALITDEGMTVAFAGRTLGTGKNRHYLITFYMDGAEVDDRWYRIEEEKLVHVPEDQLPKPKKKKKPASDFLSVPTEETTPTPPAQGGGSSGNPGSGGEGSIGGGL</sequence>
<dbReference type="Proteomes" id="UP000245462">
    <property type="component" value="Unassembled WGS sequence"/>
</dbReference>
<dbReference type="GeneID" id="94550786"/>
<dbReference type="Pfam" id="PF19775">
    <property type="entry name" value="DUF6261"/>
    <property type="match status" value="1"/>
</dbReference>
<evidence type="ECO:0000313" key="2">
    <source>
        <dbReference type="EMBL" id="PVZ09815.1"/>
    </source>
</evidence>
<accession>A0A2U1FC97</accession>
<dbReference type="InterPro" id="IPR046228">
    <property type="entry name" value="DUF6261"/>
</dbReference>
<comment type="caution">
    <text evidence="2">The sequence shown here is derived from an EMBL/GenBank/DDBJ whole genome shotgun (WGS) entry which is preliminary data.</text>
</comment>
<gene>
    <name evidence="2" type="ORF">C7382_1083</name>
</gene>
<reference evidence="2 3" key="1">
    <citation type="submission" date="2018-04" db="EMBL/GenBank/DDBJ databases">
        <title>Genomic Encyclopedia of Type Strains, Phase IV (KMG-IV): sequencing the most valuable type-strain genomes for metagenomic binning, comparative biology and taxonomic classification.</title>
        <authorList>
            <person name="Goeker M."/>
        </authorList>
    </citation>
    <scope>NUCLEOTIDE SEQUENCE [LARGE SCALE GENOMIC DNA]</scope>
    <source>
        <strain evidence="2 3">DSM 28520</strain>
    </source>
</reference>
<feature type="compositionally biased region" description="Gly residues" evidence="1">
    <location>
        <begin position="336"/>
        <end position="356"/>
    </location>
</feature>
<dbReference type="RefSeq" id="WP_116679321.1">
    <property type="nucleotide sequence ID" value="NZ_JBGZPI010000037.1"/>
</dbReference>
<dbReference type="AlphaFoldDB" id="A0A2U1FC97"/>